<name>A0ABR3R5Y8_9PLEO</name>
<feature type="domain" description="Non-haem dioxygenase N-terminal" evidence="4">
    <location>
        <begin position="9"/>
        <end position="131"/>
    </location>
</feature>
<proteinExistence type="predicted"/>
<dbReference type="Gene3D" id="2.60.120.330">
    <property type="entry name" value="B-lactam Antibiotic, Isopenicillin N Synthase, Chain"/>
    <property type="match status" value="1"/>
</dbReference>
<dbReference type="InterPro" id="IPR026992">
    <property type="entry name" value="DIOX_N"/>
</dbReference>
<comment type="caution">
    <text evidence="5">The sequence shown here is derived from an EMBL/GenBank/DDBJ whole genome shotgun (WGS) entry which is preliminary data.</text>
</comment>
<sequence length="211" mass="23543">MASFTPSGIPIIDISSLTKVDQAHSHRAVAEQFARHLPSNGCIGITGHGISPERLKEAFGLAKSLFDLSYEDKMKAPHPAAIVPHSGYSGVGKEHLGNQKSDIGGKFEASDYKETYDIRSEENKIDYNIWLPEEVFPGFRAFTTKFFWELHQLCDSILDALILSLEATEEEAEVVKLLYTGHENDLRLAHYFPIDNAEKGRGRLGAHTDWT</sequence>
<keyword evidence="3" id="KW-0408">Iron</keyword>
<gene>
    <name evidence="5" type="ORF">SLS60_007650</name>
</gene>
<dbReference type="Pfam" id="PF14226">
    <property type="entry name" value="DIOX_N"/>
    <property type="match status" value="1"/>
</dbReference>
<protein>
    <recommendedName>
        <fullName evidence="4">Non-haem dioxygenase N-terminal domain-containing protein</fullName>
    </recommendedName>
</protein>
<organism evidence="5 6">
    <name type="scientific">Paraconiothyrium brasiliense</name>
    <dbReference type="NCBI Taxonomy" id="300254"/>
    <lineage>
        <taxon>Eukaryota</taxon>
        <taxon>Fungi</taxon>
        <taxon>Dikarya</taxon>
        <taxon>Ascomycota</taxon>
        <taxon>Pezizomycotina</taxon>
        <taxon>Dothideomycetes</taxon>
        <taxon>Pleosporomycetidae</taxon>
        <taxon>Pleosporales</taxon>
        <taxon>Massarineae</taxon>
        <taxon>Didymosphaeriaceae</taxon>
        <taxon>Paraconiothyrium</taxon>
    </lineage>
</organism>
<dbReference type="PANTHER" id="PTHR10209:SF881">
    <property type="entry name" value="FI07970P-RELATED"/>
    <property type="match status" value="1"/>
</dbReference>
<reference evidence="5 6" key="1">
    <citation type="submission" date="2024-02" db="EMBL/GenBank/DDBJ databases">
        <title>De novo assembly and annotation of 12 fungi associated with fruit tree decline syndrome in Ontario, Canada.</title>
        <authorList>
            <person name="Sulman M."/>
            <person name="Ellouze W."/>
            <person name="Ilyukhin E."/>
        </authorList>
    </citation>
    <scope>NUCLEOTIDE SEQUENCE [LARGE SCALE GENOMIC DNA]</scope>
    <source>
        <strain evidence="5 6">M42-189</strain>
    </source>
</reference>
<keyword evidence="6" id="KW-1185">Reference proteome</keyword>
<evidence type="ECO:0000313" key="6">
    <source>
        <dbReference type="Proteomes" id="UP001521785"/>
    </source>
</evidence>
<evidence type="ECO:0000256" key="1">
    <source>
        <dbReference type="ARBA" id="ARBA00022723"/>
    </source>
</evidence>
<dbReference type="InterPro" id="IPR027443">
    <property type="entry name" value="IPNS-like_sf"/>
</dbReference>
<evidence type="ECO:0000256" key="2">
    <source>
        <dbReference type="ARBA" id="ARBA00023002"/>
    </source>
</evidence>
<evidence type="ECO:0000313" key="5">
    <source>
        <dbReference type="EMBL" id="KAL1599845.1"/>
    </source>
</evidence>
<evidence type="ECO:0000259" key="4">
    <source>
        <dbReference type="Pfam" id="PF14226"/>
    </source>
</evidence>
<keyword evidence="1" id="KW-0479">Metal-binding</keyword>
<accession>A0ABR3R5Y8</accession>
<keyword evidence="2" id="KW-0560">Oxidoreductase</keyword>
<evidence type="ECO:0000256" key="3">
    <source>
        <dbReference type="ARBA" id="ARBA00023004"/>
    </source>
</evidence>
<dbReference type="PANTHER" id="PTHR10209">
    <property type="entry name" value="OXIDOREDUCTASE, 2OG-FE II OXYGENASE FAMILY PROTEIN"/>
    <property type="match status" value="1"/>
</dbReference>
<dbReference type="Proteomes" id="UP001521785">
    <property type="component" value="Unassembled WGS sequence"/>
</dbReference>
<dbReference type="SUPFAM" id="SSF51197">
    <property type="entry name" value="Clavaminate synthase-like"/>
    <property type="match status" value="1"/>
</dbReference>
<dbReference type="EMBL" id="JAKJXO020000010">
    <property type="protein sequence ID" value="KAL1599845.1"/>
    <property type="molecule type" value="Genomic_DNA"/>
</dbReference>